<reference evidence="3 4" key="1">
    <citation type="journal article" date="2011" name="J. Microbiol.">
        <title>Bacillus kyonggiensis sp. nov., isolated from soil of a lettuce field.</title>
        <authorList>
            <person name="Dong K."/>
            <person name="Lee S."/>
        </authorList>
    </citation>
    <scope>NUCLEOTIDE SEQUENCE [LARGE SCALE GENOMIC DNA]</scope>
    <source>
        <strain evidence="3 4">NB22</strain>
    </source>
</reference>
<comment type="caution">
    <text evidence="3">The sequence shown here is derived from an EMBL/GenBank/DDBJ whole genome shotgun (WGS) entry which is preliminary data.</text>
</comment>
<dbReference type="SUPFAM" id="SSF89447">
    <property type="entry name" value="AbrB/MazE/MraZ-like"/>
    <property type="match status" value="2"/>
</dbReference>
<feature type="domain" description="SpoVT-AbrB" evidence="2">
    <location>
        <begin position="50"/>
        <end position="97"/>
    </location>
</feature>
<sequence>MIFYKKISKTGQVNLPKEICTELNLVDGEYLFIYKYQQSVVIEKQHENVTFNQCILRNGKISIPVELRKLTDITQNTLLEVQSNKSDEKIIITPVKDKLFSEA</sequence>
<dbReference type="InterPro" id="IPR037914">
    <property type="entry name" value="SpoVT-AbrB_sf"/>
</dbReference>
<dbReference type="InterPro" id="IPR007159">
    <property type="entry name" value="SpoVT-AbrB_dom"/>
</dbReference>
<keyword evidence="4" id="KW-1185">Reference proteome</keyword>
<evidence type="ECO:0000259" key="2">
    <source>
        <dbReference type="PROSITE" id="PS51740"/>
    </source>
</evidence>
<dbReference type="GO" id="GO:0003677">
    <property type="term" value="F:DNA binding"/>
    <property type="evidence" value="ECO:0007669"/>
    <property type="project" value="UniProtKB-UniRule"/>
</dbReference>
<evidence type="ECO:0000313" key="4">
    <source>
        <dbReference type="Proteomes" id="UP000307756"/>
    </source>
</evidence>
<evidence type="ECO:0000313" key="3">
    <source>
        <dbReference type="EMBL" id="TKC15016.1"/>
    </source>
</evidence>
<dbReference type="Proteomes" id="UP000307756">
    <property type="component" value="Unassembled WGS sequence"/>
</dbReference>
<dbReference type="Gene3D" id="2.10.260.10">
    <property type="match status" value="2"/>
</dbReference>
<evidence type="ECO:0000256" key="1">
    <source>
        <dbReference type="PROSITE-ProRule" id="PRU01076"/>
    </source>
</evidence>
<dbReference type="SMART" id="SM00966">
    <property type="entry name" value="SpoVT_AbrB"/>
    <property type="match status" value="2"/>
</dbReference>
<dbReference type="PROSITE" id="PS51740">
    <property type="entry name" value="SPOVT_ABRB"/>
    <property type="match status" value="1"/>
</dbReference>
<keyword evidence="1 3" id="KW-0238">DNA-binding</keyword>
<accession>A0A4U1D1U4</accession>
<gene>
    <name evidence="3" type="ORF">FA727_19150</name>
</gene>
<dbReference type="AlphaFoldDB" id="A0A4U1D1U4"/>
<dbReference type="EMBL" id="SWBM01000006">
    <property type="protein sequence ID" value="TKC15016.1"/>
    <property type="molecule type" value="Genomic_DNA"/>
</dbReference>
<organism evidence="3 4">
    <name type="scientific">Robertmurraya kyonggiensis</name>
    <dbReference type="NCBI Taxonomy" id="1037680"/>
    <lineage>
        <taxon>Bacteria</taxon>
        <taxon>Bacillati</taxon>
        <taxon>Bacillota</taxon>
        <taxon>Bacilli</taxon>
        <taxon>Bacillales</taxon>
        <taxon>Bacillaceae</taxon>
        <taxon>Robertmurraya</taxon>
    </lineage>
</organism>
<protein>
    <submittedName>
        <fullName evidence="3">AbrB/MazE/SpoVT family DNA-binding domain-containing protein</fullName>
    </submittedName>
</protein>
<proteinExistence type="predicted"/>
<name>A0A4U1D1U4_9BACI</name>